<evidence type="ECO:0000313" key="5">
    <source>
        <dbReference type="Proteomes" id="UP000075884"/>
    </source>
</evidence>
<dbReference type="SMART" id="SM00636">
    <property type="entry name" value="Glyco_18"/>
    <property type="match status" value="2"/>
</dbReference>
<protein>
    <recommendedName>
        <fullName evidence="3">GH18 domain-containing protein</fullName>
    </recommendedName>
</protein>
<dbReference type="EnsemblMetazoa" id="ADIR010974-RA">
    <property type="protein sequence ID" value="ADIR010974-PA"/>
    <property type="gene ID" value="ADIR010974"/>
</dbReference>
<dbReference type="SUPFAM" id="SSF54556">
    <property type="entry name" value="Chitinase insertion domain"/>
    <property type="match status" value="2"/>
</dbReference>
<dbReference type="GO" id="GO:0008061">
    <property type="term" value="F:chitin binding"/>
    <property type="evidence" value="ECO:0007669"/>
    <property type="project" value="InterPro"/>
</dbReference>
<evidence type="ECO:0000256" key="1">
    <source>
        <dbReference type="ARBA" id="ARBA00022729"/>
    </source>
</evidence>
<dbReference type="PANTHER" id="PTHR11177">
    <property type="entry name" value="CHITINASE"/>
    <property type="match status" value="1"/>
</dbReference>
<accession>A0A182NTI3</accession>
<evidence type="ECO:0000256" key="2">
    <source>
        <dbReference type="ARBA" id="ARBA00023157"/>
    </source>
</evidence>
<name>A0A182NTI3_9DIPT</name>
<proteinExistence type="predicted"/>
<dbReference type="Gene3D" id="3.10.50.10">
    <property type="match status" value="2"/>
</dbReference>
<dbReference type="InterPro" id="IPR050314">
    <property type="entry name" value="Glycosyl_Hydrlase_18"/>
</dbReference>
<dbReference type="GO" id="GO:0004568">
    <property type="term" value="F:chitinase activity"/>
    <property type="evidence" value="ECO:0007669"/>
    <property type="project" value="TreeGrafter"/>
</dbReference>
<dbReference type="Pfam" id="PF00704">
    <property type="entry name" value="Glyco_hydro_18"/>
    <property type="match status" value="3"/>
</dbReference>
<organism evidence="4 5">
    <name type="scientific">Anopheles dirus</name>
    <dbReference type="NCBI Taxonomy" id="7168"/>
    <lineage>
        <taxon>Eukaryota</taxon>
        <taxon>Metazoa</taxon>
        <taxon>Ecdysozoa</taxon>
        <taxon>Arthropoda</taxon>
        <taxon>Hexapoda</taxon>
        <taxon>Insecta</taxon>
        <taxon>Pterygota</taxon>
        <taxon>Neoptera</taxon>
        <taxon>Endopterygota</taxon>
        <taxon>Diptera</taxon>
        <taxon>Nematocera</taxon>
        <taxon>Culicoidea</taxon>
        <taxon>Culicidae</taxon>
        <taxon>Anophelinae</taxon>
        <taxon>Anopheles</taxon>
    </lineage>
</organism>
<dbReference type="VEuPathDB" id="VectorBase:ADIR010974"/>
<dbReference type="AlphaFoldDB" id="A0A182NTI3"/>
<dbReference type="GO" id="GO:0006032">
    <property type="term" value="P:chitin catabolic process"/>
    <property type="evidence" value="ECO:0007669"/>
    <property type="project" value="TreeGrafter"/>
</dbReference>
<evidence type="ECO:0000259" key="3">
    <source>
        <dbReference type="PROSITE" id="PS51910"/>
    </source>
</evidence>
<dbReference type="InterPro" id="IPR029070">
    <property type="entry name" value="Chitinase_insertion_sf"/>
</dbReference>
<dbReference type="SUPFAM" id="SSF51445">
    <property type="entry name" value="(Trans)glycosidases"/>
    <property type="match status" value="2"/>
</dbReference>
<dbReference type="InterPro" id="IPR011583">
    <property type="entry name" value="Chitinase_II/V-like_cat"/>
</dbReference>
<dbReference type="GO" id="GO:0005576">
    <property type="term" value="C:extracellular region"/>
    <property type="evidence" value="ECO:0007669"/>
    <property type="project" value="TreeGrafter"/>
</dbReference>
<reference evidence="5" key="1">
    <citation type="submission" date="2013-03" db="EMBL/GenBank/DDBJ databases">
        <title>The Genome Sequence of Anopheles dirus WRAIR2.</title>
        <authorList>
            <consortium name="The Broad Institute Genomics Platform"/>
            <person name="Neafsey D.E."/>
            <person name="Walton C."/>
            <person name="Walker B."/>
            <person name="Young S.K."/>
            <person name="Zeng Q."/>
            <person name="Gargeya S."/>
            <person name="Fitzgerald M."/>
            <person name="Haas B."/>
            <person name="Abouelleil A."/>
            <person name="Allen A.W."/>
            <person name="Alvarado L."/>
            <person name="Arachchi H.M."/>
            <person name="Berlin A.M."/>
            <person name="Chapman S.B."/>
            <person name="Gainer-Dewar J."/>
            <person name="Goldberg J."/>
            <person name="Griggs A."/>
            <person name="Gujja S."/>
            <person name="Hansen M."/>
            <person name="Howarth C."/>
            <person name="Imamovic A."/>
            <person name="Ireland A."/>
            <person name="Larimer J."/>
            <person name="McCowan C."/>
            <person name="Murphy C."/>
            <person name="Pearson M."/>
            <person name="Poon T.W."/>
            <person name="Priest M."/>
            <person name="Roberts A."/>
            <person name="Saif S."/>
            <person name="Shea T."/>
            <person name="Sisk P."/>
            <person name="Sykes S."/>
            <person name="Wortman J."/>
            <person name="Nusbaum C."/>
            <person name="Birren B."/>
        </authorList>
    </citation>
    <scope>NUCLEOTIDE SEQUENCE [LARGE SCALE GENOMIC DNA]</scope>
    <source>
        <strain evidence="5">WRAIR2</strain>
    </source>
</reference>
<dbReference type="InterPro" id="IPR017853">
    <property type="entry name" value="GH"/>
</dbReference>
<dbReference type="PANTHER" id="PTHR11177:SF360">
    <property type="entry name" value="CHITINASE 4-RELATED"/>
    <property type="match status" value="1"/>
</dbReference>
<feature type="domain" description="GH18" evidence="3">
    <location>
        <begin position="5"/>
        <end position="364"/>
    </location>
</feature>
<sequence>MSCNKHVFGVFDATAADRIGKGKCDVDGINPNLCTHLIYAHVELNKAGSIVRLPTYDGKHAMRRFNDLRDQGNRRLKTLVSIGDPNMATCQPVFSRVAADVLLRETCARNVRQFCETHGFDGVDINWIGPASTDTNNFVLLLAALATELHATGRLLTVSVSASDSYTYDAYDIAGIAAHVDCILLMAFDYYGWWDSYTGHNAPLYRAERDRTDLQAKLNVAHSVSVWLERGAPRDKLILGLAAYGRTFTLANVDVCGPREAAKAKGRAGPYTRDAGTLAYFEVTEALGANAGARTTWDEEQCVPYAVCDGQWISYDDASSVREKCKYIVRESLGGAMLWTIDRDEFQNDRFTLLRTVHECFQSTSPEHKWIVIEYFDHFLTEPVFGFYGSWAAYRSGRGKCDVDDINPTLCSHLIYTFAGLNADGSIVHMDSWLDLPQGKDAMRRFNNLRDHGNPRLKTLVSIGGANNSCCCCPTWRLRGNGLLLTTSVGINRPYNVASVARNVDYVLLMTYDYNGSWDAYTGHNAPLFAGQGDRTDYQRNLNIEHSVNCWVQGGAPKSKLIVGLAAYGRTFALSSAGNSGPRAPSTGPGQQGDYTATPGTLAYYEVKQIPNLSRRWDAEQCVPYGTYQGNQWVSYDDEESIRRKCEYIRSSGLGGAMMWSIEQDEFQGGRFTLLSTVNRYL</sequence>
<dbReference type="InterPro" id="IPR001223">
    <property type="entry name" value="Glyco_hydro18_cat"/>
</dbReference>
<dbReference type="Gene3D" id="3.20.20.80">
    <property type="entry name" value="Glycosidases"/>
    <property type="match status" value="3"/>
</dbReference>
<reference evidence="4" key="2">
    <citation type="submission" date="2020-05" db="UniProtKB">
        <authorList>
            <consortium name="EnsemblMetazoa"/>
        </authorList>
    </citation>
    <scope>IDENTIFICATION</scope>
    <source>
        <strain evidence="4">WRAIR2</strain>
    </source>
</reference>
<dbReference type="FunFam" id="3.10.50.10:FF:000001">
    <property type="entry name" value="Chitinase 3-like 1"/>
    <property type="match status" value="2"/>
</dbReference>
<feature type="domain" description="GH18" evidence="3">
    <location>
        <begin position="382"/>
        <end position="682"/>
    </location>
</feature>
<dbReference type="GO" id="GO:0005975">
    <property type="term" value="P:carbohydrate metabolic process"/>
    <property type="evidence" value="ECO:0007669"/>
    <property type="project" value="InterPro"/>
</dbReference>
<keyword evidence="5" id="KW-1185">Reference proteome</keyword>
<dbReference type="Proteomes" id="UP000075884">
    <property type="component" value="Unassembled WGS sequence"/>
</dbReference>
<dbReference type="PROSITE" id="PS51910">
    <property type="entry name" value="GH18_2"/>
    <property type="match status" value="2"/>
</dbReference>
<dbReference type="STRING" id="7168.A0A182NTI3"/>
<keyword evidence="2" id="KW-1015">Disulfide bond</keyword>
<keyword evidence="1" id="KW-0732">Signal</keyword>
<evidence type="ECO:0000313" key="4">
    <source>
        <dbReference type="EnsemblMetazoa" id="ADIR010974-PA"/>
    </source>
</evidence>